<name>A0A3Q4HHV4_NEOBR</name>
<organism evidence="2 3">
    <name type="scientific">Neolamprologus brichardi</name>
    <name type="common">Fairy cichlid</name>
    <name type="synonym">Lamprologus brichardi</name>
    <dbReference type="NCBI Taxonomy" id="32507"/>
    <lineage>
        <taxon>Eukaryota</taxon>
        <taxon>Metazoa</taxon>
        <taxon>Chordata</taxon>
        <taxon>Craniata</taxon>
        <taxon>Vertebrata</taxon>
        <taxon>Euteleostomi</taxon>
        <taxon>Actinopterygii</taxon>
        <taxon>Neopterygii</taxon>
        <taxon>Teleostei</taxon>
        <taxon>Neoteleostei</taxon>
        <taxon>Acanthomorphata</taxon>
        <taxon>Ovalentaria</taxon>
        <taxon>Cichlomorphae</taxon>
        <taxon>Cichliformes</taxon>
        <taxon>Cichlidae</taxon>
        <taxon>African cichlids</taxon>
        <taxon>Pseudocrenilabrinae</taxon>
        <taxon>Lamprologini</taxon>
        <taxon>Neolamprologus</taxon>
    </lineage>
</organism>
<reference evidence="2" key="1">
    <citation type="submission" date="2025-08" db="UniProtKB">
        <authorList>
            <consortium name="Ensembl"/>
        </authorList>
    </citation>
    <scope>IDENTIFICATION</scope>
</reference>
<dbReference type="STRING" id="32507.ENSNBRP00000016617"/>
<dbReference type="AlphaFoldDB" id="A0A3Q4HHV4"/>
<protein>
    <submittedName>
        <fullName evidence="2">Uncharacterized protein</fullName>
    </submittedName>
</protein>
<keyword evidence="3" id="KW-1185">Reference proteome</keyword>
<dbReference type="Ensembl" id="ENSNBRT00000017065.1">
    <property type="protein sequence ID" value="ENSNBRP00000016617.1"/>
    <property type="gene ID" value="ENSNBRG00000012844.1"/>
</dbReference>
<dbReference type="Proteomes" id="UP000261580">
    <property type="component" value="Unassembled WGS sequence"/>
</dbReference>
<proteinExistence type="predicted"/>
<evidence type="ECO:0000256" key="1">
    <source>
        <dbReference type="SAM" id="MobiDB-lite"/>
    </source>
</evidence>
<dbReference type="GeneTree" id="ENSGT00940000177441"/>
<evidence type="ECO:0000313" key="3">
    <source>
        <dbReference type="Proteomes" id="UP000261580"/>
    </source>
</evidence>
<reference evidence="2" key="2">
    <citation type="submission" date="2025-09" db="UniProtKB">
        <authorList>
            <consortium name="Ensembl"/>
        </authorList>
    </citation>
    <scope>IDENTIFICATION</scope>
</reference>
<feature type="region of interest" description="Disordered" evidence="1">
    <location>
        <begin position="22"/>
        <end position="45"/>
    </location>
</feature>
<dbReference type="Bgee" id="ENSNBRG00000012844">
    <property type="expression patterns" value="Expressed in blood and 8 other cell types or tissues"/>
</dbReference>
<accession>A0A3Q4HHV4</accession>
<evidence type="ECO:0000313" key="2">
    <source>
        <dbReference type="Ensembl" id="ENSNBRP00000016617.1"/>
    </source>
</evidence>
<sequence>MFVYRSESLSAESRLVQSSPSYRLMKSRSESDLSQPESDEEGYTLNGRRNVDLDLAFSHKKRGNDRPLICSANVWREDDAGFRLLSFICYSCLSVF</sequence>